<feature type="compositionally biased region" description="Low complexity" evidence="1">
    <location>
        <begin position="86"/>
        <end position="99"/>
    </location>
</feature>
<organism evidence="2 3">
    <name type="scientific">Rhodovulum euryhalinum</name>
    <dbReference type="NCBI Taxonomy" id="35805"/>
    <lineage>
        <taxon>Bacteria</taxon>
        <taxon>Pseudomonadati</taxon>
        <taxon>Pseudomonadota</taxon>
        <taxon>Alphaproteobacteria</taxon>
        <taxon>Rhodobacterales</taxon>
        <taxon>Paracoccaceae</taxon>
        <taxon>Rhodovulum</taxon>
    </lineage>
</organism>
<gene>
    <name evidence="2" type="ORF">EV655_11748</name>
</gene>
<protein>
    <submittedName>
        <fullName evidence="2">Uncharacterized protein DUF4177</fullName>
    </submittedName>
</protein>
<feature type="region of interest" description="Disordered" evidence="1">
    <location>
        <begin position="77"/>
        <end position="114"/>
    </location>
</feature>
<dbReference type="AlphaFoldDB" id="A0A4R2KRG6"/>
<dbReference type="EMBL" id="SLWW01000017">
    <property type="protein sequence ID" value="TCO69215.1"/>
    <property type="molecule type" value="Genomic_DNA"/>
</dbReference>
<dbReference type="RefSeq" id="WP_132546501.1">
    <property type="nucleotide sequence ID" value="NZ_SLWW01000017.1"/>
</dbReference>
<dbReference type="OrthoDB" id="7658888at2"/>
<evidence type="ECO:0000313" key="2">
    <source>
        <dbReference type="EMBL" id="TCO69215.1"/>
    </source>
</evidence>
<keyword evidence="3" id="KW-1185">Reference proteome</keyword>
<dbReference type="Proteomes" id="UP000295142">
    <property type="component" value="Unassembled WGS sequence"/>
</dbReference>
<reference evidence="2 3" key="1">
    <citation type="submission" date="2019-03" db="EMBL/GenBank/DDBJ databases">
        <title>Genomic Encyclopedia of Type Strains, Phase IV (KMG-IV): sequencing the most valuable type-strain genomes for metagenomic binning, comparative biology and taxonomic classification.</title>
        <authorList>
            <person name="Goeker M."/>
        </authorList>
    </citation>
    <scope>NUCLEOTIDE SEQUENCE [LARGE SCALE GENOMIC DNA]</scope>
    <source>
        <strain evidence="2 3">DSM 4868</strain>
    </source>
</reference>
<name>A0A4R2KRG6_9RHOB</name>
<proteinExistence type="predicted"/>
<sequence length="135" mass="14436">MTVFEYKVLPAPERARRAKGASGTGERFAVVLTEILNAMAAEGWEYLRAESLPCVERKGLTGRVETTQTMLVFRRPRAERGALPQAASPEEIAAAAAASLSPDPGHGLAPSLGAARRDPVFRAIRPLGPARDDEA</sequence>
<accession>A0A4R2KRG6</accession>
<evidence type="ECO:0000313" key="3">
    <source>
        <dbReference type="Proteomes" id="UP000295142"/>
    </source>
</evidence>
<comment type="caution">
    <text evidence="2">The sequence shown here is derived from an EMBL/GenBank/DDBJ whole genome shotgun (WGS) entry which is preliminary data.</text>
</comment>
<evidence type="ECO:0000256" key="1">
    <source>
        <dbReference type="SAM" id="MobiDB-lite"/>
    </source>
</evidence>